<proteinExistence type="predicted"/>
<organism evidence="1 2">
    <name type="scientific">Fusibacter bizertensis</name>
    <dbReference type="NCBI Taxonomy" id="1488331"/>
    <lineage>
        <taxon>Bacteria</taxon>
        <taxon>Bacillati</taxon>
        <taxon>Bacillota</taxon>
        <taxon>Clostridia</taxon>
        <taxon>Eubacteriales</taxon>
        <taxon>Eubacteriales Family XII. Incertae Sedis</taxon>
        <taxon>Fusibacter</taxon>
    </lineage>
</organism>
<evidence type="ECO:0000313" key="2">
    <source>
        <dbReference type="Proteomes" id="UP001158045"/>
    </source>
</evidence>
<name>A0ABT6NE67_9FIRM</name>
<evidence type="ECO:0000313" key="1">
    <source>
        <dbReference type="EMBL" id="MDH8678720.1"/>
    </source>
</evidence>
<reference evidence="1 2" key="1">
    <citation type="submission" date="2023-04" db="EMBL/GenBank/DDBJ databases">
        <title>Fusibacter bizertensis strain WBS, isolated from littoral bottom sediments of the Arctic seas - biochemical and genomic analysis.</title>
        <authorList>
            <person name="Brioukhanov A.L."/>
        </authorList>
    </citation>
    <scope>NUCLEOTIDE SEQUENCE [LARGE SCALE GENOMIC DNA]</scope>
    <source>
        <strain evidence="1 2">WBS</strain>
    </source>
</reference>
<comment type="caution">
    <text evidence="1">The sequence shown here is derived from an EMBL/GenBank/DDBJ whole genome shotgun (WGS) entry which is preliminary data.</text>
</comment>
<protein>
    <submittedName>
        <fullName evidence="1">Uncharacterized protein</fullName>
    </submittedName>
</protein>
<keyword evidence="2" id="KW-1185">Reference proteome</keyword>
<dbReference type="Proteomes" id="UP001158045">
    <property type="component" value="Unassembled WGS sequence"/>
</dbReference>
<sequence length="140" mass="16513">MLRKTYVITGMGIVEGLFVNLIKSEGKWKSSEWESKKIFTTNKYLVDGEKIKISTEVLKKVPKFEMRMDLDSMIKKIESKKLLSINHSNYPMLKKLRDLRNRVHLQETKGKYDADFYNFSENEKVEMGKILYNILTIEIL</sequence>
<accession>A0ABT6NE67</accession>
<gene>
    <name evidence="1" type="ORF">QE109_11205</name>
</gene>
<dbReference type="EMBL" id="JARYZI010000007">
    <property type="protein sequence ID" value="MDH8678720.1"/>
    <property type="molecule type" value="Genomic_DNA"/>
</dbReference>